<dbReference type="OrthoDB" id="9775950at2"/>
<reference evidence="7 8" key="1">
    <citation type="submission" date="2019-07" db="EMBL/GenBank/DDBJ databases">
        <authorList>
            <person name="Park Y.J."/>
            <person name="Jeong S.E."/>
            <person name="Jung H.S."/>
        </authorList>
    </citation>
    <scope>NUCLEOTIDE SEQUENCE [LARGE SCALE GENOMIC DNA]</scope>
    <source>
        <strain evidence="8">P16(2019)</strain>
    </source>
</reference>
<dbReference type="EMBL" id="VLXZ01000002">
    <property type="protein sequence ID" value="TSB47607.1"/>
    <property type="molecule type" value="Genomic_DNA"/>
</dbReference>
<feature type="transmembrane region" description="Helical" evidence="6">
    <location>
        <begin position="127"/>
        <end position="147"/>
    </location>
</feature>
<evidence type="ECO:0000256" key="5">
    <source>
        <dbReference type="ARBA" id="ARBA00023136"/>
    </source>
</evidence>
<dbReference type="RefSeq" id="WP_143847021.1">
    <property type="nucleotide sequence ID" value="NZ_VLXZ01000002.1"/>
</dbReference>
<evidence type="ECO:0000256" key="3">
    <source>
        <dbReference type="ARBA" id="ARBA00022692"/>
    </source>
</evidence>
<dbReference type="InterPro" id="IPR002797">
    <property type="entry name" value="Polysacc_synth"/>
</dbReference>
<feature type="transmembrane region" description="Helical" evidence="6">
    <location>
        <begin position="46"/>
        <end position="68"/>
    </location>
</feature>
<sequence length="533" mass="58063">MKNQFLRGTFYLTGATFVSKILGFIYIMPFVLIVGDSGYALYKYAYGPYTLMLSVATLGLPMAVSKYVAKYNSLGDYQAGKDLLKKGLLIMMVMGLLSFLVLFLFAPSLASIVINEGDVSGNTHEDVVFVIRLVSVALFIIPPMSMLRGFFQGNQQMGPSALSTVLEQIVRIVFILVGSFTVLYLLNGTITQAVGISTMGAFVGGLASLALLLWIFIRRRDLFPQAKDSYLTHPKIEWVPMLKELISYAIPFVLVGLAIPVYQNIDTFTINSLLTSVDYSLQEAEQVNAIIGLAQILVLVPVSLATAFSISLIPNITASFNKGDLQDVIQKIKQTFNLLMFVLLPAVVGMVLLSEPIYTSIFGLNNNPELGGRVLAWYAPMGILFSLFSVAAAVLQGINMQKHAILGLGLGILVKLILNALLIPSLYELGPIIATYAGYFVSVSYLFFVIYKNVHIPVSKLIKPLIPMAIMVVVMSIVVVLSKALIQLIFTDLVGDYALSFLVTGFSVVAGALVYLIASGKTGLIRLIVRRNG</sequence>
<dbReference type="PANTHER" id="PTHR30250">
    <property type="entry name" value="PST FAMILY PREDICTED COLANIC ACID TRANSPORTER"/>
    <property type="match status" value="1"/>
</dbReference>
<feature type="transmembrane region" description="Helical" evidence="6">
    <location>
        <begin position="245"/>
        <end position="265"/>
    </location>
</feature>
<comment type="caution">
    <text evidence="7">The sequence shown here is derived from an EMBL/GenBank/DDBJ whole genome shotgun (WGS) entry which is preliminary data.</text>
</comment>
<keyword evidence="8" id="KW-1185">Reference proteome</keyword>
<feature type="transmembrane region" description="Helical" evidence="6">
    <location>
        <begin position="433"/>
        <end position="454"/>
    </location>
</feature>
<feature type="transmembrane region" description="Helical" evidence="6">
    <location>
        <begin position="335"/>
        <end position="354"/>
    </location>
</feature>
<evidence type="ECO:0000256" key="2">
    <source>
        <dbReference type="ARBA" id="ARBA00022475"/>
    </source>
</evidence>
<keyword evidence="2" id="KW-1003">Cell membrane</keyword>
<feature type="transmembrane region" description="Helical" evidence="6">
    <location>
        <begin position="193"/>
        <end position="217"/>
    </location>
</feature>
<protein>
    <submittedName>
        <fullName evidence="7">Polysaccharide biosynthesis protein</fullName>
    </submittedName>
</protein>
<feature type="transmembrane region" description="Helical" evidence="6">
    <location>
        <begin position="374"/>
        <end position="395"/>
    </location>
</feature>
<feature type="transmembrane region" description="Helical" evidence="6">
    <location>
        <begin position="88"/>
        <end position="115"/>
    </location>
</feature>
<keyword evidence="5 6" id="KW-0472">Membrane</keyword>
<keyword evidence="3 6" id="KW-0812">Transmembrane</keyword>
<organism evidence="7 8">
    <name type="scientific">Alkalicoccobacillus porphyridii</name>
    <dbReference type="NCBI Taxonomy" id="2597270"/>
    <lineage>
        <taxon>Bacteria</taxon>
        <taxon>Bacillati</taxon>
        <taxon>Bacillota</taxon>
        <taxon>Bacilli</taxon>
        <taxon>Bacillales</taxon>
        <taxon>Bacillaceae</taxon>
        <taxon>Alkalicoccobacillus</taxon>
    </lineage>
</organism>
<dbReference type="Proteomes" id="UP000318521">
    <property type="component" value="Unassembled WGS sequence"/>
</dbReference>
<feature type="transmembrane region" description="Helical" evidence="6">
    <location>
        <begin position="404"/>
        <end position="427"/>
    </location>
</feature>
<feature type="transmembrane region" description="Helical" evidence="6">
    <location>
        <begin position="497"/>
        <end position="518"/>
    </location>
</feature>
<evidence type="ECO:0000256" key="1">
    <source>
        <dbReference type="ARBA" id="ARBA00004651"/>
    </source>
</evidence>
<feature type="transmembrane region" description="Helical" evidence="6">
    <location>
        <begin position="466"/>
        <end position="491"/>
    </location>
</feature>
<accession>A0A554A1N8</accession>
<feature type="transmembrane region" description="Helical" evidence="6">
    <location>
        <begin position="12"/>
        <end position="34"/>
    </location>
</feature>
<dbReference type="PIRSF" id="PIRSF038958">
    <property type="entry name" value="PG_synth_SpoVB"/>
    <property type="match status" value="1"/>
</dbReference>
<dbReference type="AlphaFoldDB" id="A0A554A1N8"/>
<comment type="subcellular location">
    <subcellularLocation>
        <location evidence="1">Cell membrane</location>
        <topology evidence="1">Multi-pass membrane protein</topology>
    </subcellularLocation>
</comment>
<dbReference type="Pfam" id="PF01943">
    <property type="entry name" value="Polysacc_synt"/>
    <property type="match status" value="1"/>
</dbReference>
<evidence type="ECO:0000256" key="4">
    <source>
        <dbReference type="ARBA" id="ARBA00022989"/>
    </source>
</evidence>
<evidence type="ECO:0000256" key="6">
    <source>
        <dbReference type="SAM" id="Phobius"/>
    </source>
</evidence>
<dbReference type="GO" id="GO:0005886">
    <property type="term" value="C:plasma membrane"/>
    <property type="evidence" value="ECO:0007669"/>
    <property type="project" value="UniProtKB-SubCell"/>
</dbReference>
<evidence type="ECO:0000313" key="8">
    <source>
        <dbReference type="Proteomes" id="UP000318521"/>
    </source>
</evidence>
<feature type="transmembrane region" description="Helical" evidence="6">
    <location>
        <begin position="168"/>
        <end position="187"/>
    </location>
</feature>
<evidence type="ECO:0000313" key="7">
    <source>
        <dbReference type="EMBL" id="TSB47607.1"/>
    </source>
</evidence>
<dbReference type="InterPro" id="IPR024923">
    <property type="entry name" value="PG_synth_SpoVB"/>
</dbReference>
<name>A0A554A1N8_9BACI</name>
<dbReference type="InterPro" id="IPR050833">
    <property type="entry name" value="Poly_Biosynth_Transport"/>
</dbReference>
<dbReference type="PANTHER" id="PTHR30250:SF21">
    <property type="entry name" value="LIPID II FLIPPASE MURJ"/>
    <property type="match status" value="1"/>
</dbReference>
<gene>
    <name evidence="7" type="ORF">FN960_03540</name>
</gene>
<dbReference type="CDD" id="cd13124">
    <property type="entry name" value="MATE_SpoVB_like"/>
    <property type="match status" value="1"/>
</dbReference>
<proteinExistence type="predicted"/>
<feature type="transmembrane region" description="Helical" evidence="6">
    <location>
        <begin position="289"/>
        <end position="314"/>
    </location>
</feature>
<keyword evidence="4 6" id="KW-1133">Transmembrane helix</keyword>